<keyword evidence="1" id="KW-0472">Membrane</keyword>
<dbReference type="RefSeq" id="WP_265680408.1">
    <property type="nucleotide sequence ID" value="NZ_CP120863.1"/>
</dbReference>
<sequence>MTFGLLDKSAADALAIHALNKNEAELSKFREVVSFLPIFIKLIRIFINCFLAQGFIFI</sequence>
<keyword evidence="3" id="KW-1185">Reference proteome</keyword>
<accession>A0ABY8F7Z5</accession>
<evidence type="ECO:0000313" key="2">
    <source>
        <dbReference type="EMBL" id="WFE89405.1"/>
    </source>
</evidence>
<evidence type="ECO:0000256" key="1">
    <source>
        <dbReference type="SAM" id="Phobius"/>
    </source>
</evidence>
<keyword evidence="1" id="KW-1133">Transmembrane helix</keyword>
<gene>
    <name evidence="2" type="ORF">K1718_25165</name>
</gene>
<name>A0ABY8F7Z5_9HYPH</name>
<reference evidence="2 3" key="1">
    <citation type="submission" date="2023-03" db="EMBL/GenBank/DDBJ databases">
        <title>Roseibium porphyridii sp. nov. and Roseibium rhodosorbium sp. nov. isolated from marine algae, Porphyridium cruentum and Rhodosorus marinus, respectively.</title>
        <authorList>
            <person name="Lee M.W."/>
            <person name="Choi B.J."/>
            <person name="Lee J.K."/>
            <person name="Choi D.G."/>
            <person name="Baek J.H."/>
            <person name="Bayburt H."/>
            <person name="Kim J.M."/>
            <person name="Han D.M."/>
            <person name="Kim K.H."/>
            <person name="Jeon C.O."/>
        </authorList>
    </citation>
    <scope>NUCLEOTIDE SEQUENCE [LARGE SCALE GENOMIC DNA]</scope>
    <source>
        <strain evidence="2 3">KMA01</strain>
    </source>
</reference>
<dbReference type="Proteomes" id="UP001209803">
    <property type="component" value="Chromosome"/>
</dbReference>
<evidence type="ECO:0000313" key="3">
    <source>
        <dbReference type="Proteomes" id="UP001209803"/>
    </source>
</evidence>
<proteinExistence type="predicted"/>
<protein>
    <submittedName>
        <fullName evidence="2">Uncharacterized protein</fullName>
    </submittedName>
</protein>
<keyword evidence="1" id="KW-0812">Transmembrane</keyword>
<dbReference type="EMBL" id="CP120863">
    <property type="protein sequence ID" value="WFE89405.1"/>
    <property type="molecule type" value="Genomic_DNA"/>
</dbReference>
<feature type="transmembrane region" description="Helical" evidence="1">
    <location>
        <begin position="35"/>
        <end position="57"/>
    </location>
</feature>
<organism evidence="2 3">
    <name type="scientific">Roseibium porphyridii</name>
    <dbReference type="NCBI Taxonomy" id="2866279"/>
    <lineage>
        <taxon>Bacteria</taxon>
        <taxon>Pseudomonadati</taxon>
        <taxon>Pseudomonadota</taxon>
        <taxon>Alphaproteobacteria</taxon>
        <taxon>Hyphomicrobiales</taxon>
        <taxon>Stappiaceae</taxon>
        <taxon>Roseibium</taxon>
    </lineage>
</organism>